<evidence type="ECO:0008006" key="2">
    <source>
        <dbReference type="Google" id="ProtNLM"/>
    </source>
</evidence>
<reference evidence="1" key="1">
    <citation type="submission" date="2018-06" db="EMBL/GenBank/DDBJ databases">
        <authorList>
            <person name="Zhirakovskaya E."/>
        </authorList>
    </citation>
    <scope>NUCLEOTIDE SEQUENCE</scope>
</reference>
<organism evidence="1">
    <name type="scientific">hydrothermal vent metagenome</name>
    <dbReference type="NCBI Taxonomy" id="652676"/>
    <lineage>
        <taxon>unclassified sequences</taxon>
        <taxon>metagenomes</taxon>
        <taxon>ecological metagenomes</taxon>
    </lineage>
</organism>
<gene>
    <name evidence="1" type="ORF">MNBD_ALPHA08-1333</name>
</gene>
<proteinExistence type="predicted"/>
<accession>A0A3B0SDT1</accession>
<sequence length="133" mass="15853">MLKKTIIAGFALLIAAFAFQPVDSADAKVRVHIGIGDPYYGGPYYGDPYYNPDPYYRGYEPRYRPVPRYRPRLRPGRISCRQARRIVRRNGFRNIRVVDCTGKQYNFRATKRGHWYRMRMRSNSGRIYHIRRM</sequence>
<evidence type="ECO:0000313" key="1">
    <source>
        <dbReference type="EMBL" id="VAV98838.1"/>
    </source>
</evidence>
<dbReference type="AlphaFoldDB" id="A0A3B0SDT1"/>
<dbReference type="EMBL" id="UOEC01000156">
    <property type="protein sequence ID" value="VAV98838.1"/>
    <property type="molecule type" value="Genomic_DNA"/>
</dbReference>
<protein>
    <recommendedName>
        <fullName evidence="2">PepSY domain-containing protein</fullName>
    </recommendedName>
</protein>
<name>A0A3B0SDT1_9ZZZZ</name>